<name>A0AA40G4Z0_9HYME</name>
<dbReference type="Proteomes" id="UP001177670">
    <property type="component" value="Unassembled WGS sequence"/>
</dbReference>
<protein>
    <submittedName>
        <fullName evidence="1">Uncharacterized protein</fullName>
    </submittedName>
</protein>
<dbReference type="EMBL" id="JAHYIQ010000006">
    <property type="protein sequence ID" value="KAK1131191.1"/>
    <property type="molecule type" value="Genomic_DNA"/>
</dbReference>
<dbReference type="AlphaFoldDB" id="A0AA40G4Z0"/>
<sequence>MAARDFRVNLRARILESGFPSDLPVTWEKLGSKILNQMANDNRTKGTILPDNASILCIFHKGKEIQLLFGQPDTSKVEAERTKQKESERTTSRLEFIETRALAGQVIKSYTNRTAQT</sequence>
<keyword evidence="2" id="KW-1185">Reference proteome</keyword>
<evidence type="ECO:0000313" key="2">
    <source>
        <dbReference type="Proteomes" id="UP001177670"/>
    </source>
</evidence>
<organism evidence="1 2">
    <name type="scientific">Melipona bicolor</name>
    <dbReference type="NCBI Taxonomy" id="60889"/>
    <lineage>
        <taxon>Eukaryota</taxon>
        <taxon>Metazoa</taxon>
        <taxon>Ecdysozoa</taxon>
        <taxon>Arthropoda</taxon>
        <taxon>Hexapoda</taxon>
        <taxon>Insecta</taxon>
        <taxon>Pterygota</taxon>
        <taxon>Neoptera</taxon>
        <taxon>Endopterygota</taxon>
        <taxon>Hymenoptera</taxon>
        <taxon>Apocrita</taxon>
        <taxon>Aculeata</taxon>
        <taxon>Apoidea</taxon>
        <taxon>Anthophila</taxon>
        <taxon>Apidae</taxon>
        <taxon>Melipona</taxon>
    </lineage>
</organism>
<evidence type="ECO:0000313" key="1">
    <source>
        <dbReference type="EMBL" id="KAK1131191.1"/>
    </source>
</evidence>
<proteinExistence type="predicted"/>
<accession>A0AA40G4Z0</accession>
<reference evidence="1" key="1">
    <citation type="submission" date="2021-10" db="EMBL/GenBank/DDBJ databases">
        <title>Melipona bicolor Genome sequencing and assembly.</title>
        <authorList>
            <person name="Araujo N.S."/>
            <person name="Arias M.C."/>
        </authorList>
    </citation>
    <scope>NUCLEOTIDE SEQUENCE</scope>
    <source>
        <strain evidence="1">USP_2M_L1-L4_2017</strain>
        <tissue evidence="1">Whole body</tissue>
    </source>
</reference>
<gene>
    <name evidence="1" type="ORF">K0M31_017479</name>
</gene>
<comment type="caution">
    <text evidence="1">The sequence shown here is derived from an EMBL/GenBank/DDBJ whole genome shotgun (WGS) entry which is preliminary data.</text>
</comment>